<name>A0A132AFX1_SARSC</name>
<proteinExistence type="predicted"/>
<organism evidence="1 2">
    <name type="scientific">Sarcoptes scabiei</name>
    <name type="common">Itch mite</name>
    <name type="synonym">Acarus scabiei</name>
    <dbReference type="NCBI Taxonomy" id="52283"/>
    <lineage>
        <taxon>Eukaryota</taxon>
        <taxon>Metazoa</taxon>
        <taxon>Ecdysozoa</taxon>
        <taxon>Arthropoda</taxon>
        <taxon>Chelicerata</taxon>
        <taxon>Arachnida</taxon>
        <taxon>Acari</taxon>
        <taxon>Acariformes</taxon>
        <taxon>Sarcoptiformes</taxon>
        <taxon>Astigmata</taxon>
        <taxon>Psoroptidia</taxon>
        <taxon>Sarcoptoidea</taxon>
        <taxon>Sarcoptidae</taxon>
        <taxon>Sarcoptinae</taxon>
        <taxon>Sarcoptes</taxon>
    </lineage>
</organism>
<accession>A0A132AFX1</accession>
<gene>
    <name evidence="1" type="ORF">QR98_0083680</name>
</gene>
<protein>
    <submittedName>
        <fullName evidence="1">Uncharacterized protein</fullName>
    </submittedName>
</protein>
<comment type="caution">
    <text evidence="1">The sequence shown here is derived from an EMBL/GenBank/DDBJ whole genome shotgun (WGS) entry which is preliminary data.</text>
</comment>
<evidence type="ECO:0000313" key="2">
    <source>
        <dbReference type="Proteomes" id="UP000616769"/>
    </source>
</evidence>
<sequence>MNSKSILISFTVFLSLLNFSLESNAINSDLSTKLIALNGTVSGSNQFKTADSFRKLQQKRQSRLIDEEDKAIILHELNRVSSHNEGLDHHHHHHHHLNRHLPEQLWPVPHKIIIDEYQRLPEPISIETPMLVHQPLEHQLFSYHTVHRSPVIVHNQIDAATNEPDFHVHPIESQYYHQGNGPVLVQMVSPKIRRKHDSSIPDLLAVLAPLAAIPLIGSLAVSSFTTMLTLTGMGKRRRRRDLGLHDKVMNYLQSSSPSSSQFDPISNQEFNFEMRNNFSMLQNDPKIQYRSQFDRQRAQTPFSSSSSSSPPMNTMKSSIVPISDLFQLDIVQQYLQKSGRPDQNDEIIASYLECRGMFAADNKCLERLACHYADLENGKLRPLERDVAAL</sequence>
<dbReference type="Proteomes" id="UP000616769">
    <property type="component" value="Unassembled WGS sequence"/>
</dbReference>
<dbReference type="EMBL" id="JXLN01014113">
    <property type="protein sequence ID" value="KPM09823.1"/>
    <property type="molecule type" value="Genomic_DNA"/>
</dbReference>
<reference evidence="1 2" key="1">
    <citation type="journal article" date="2015" name="Parasit. Vectors">
        <title>Draft genome of the scabies mite.</title>
        <authorList>
            <person name="Rider S.D.Jr."/>
            <person name="Morgan M.S."/>
            <person name="Arlian L.G."/>
        </authorList>
    </citation>
    <scope>NUCLEOTIDE SEQUENCE [LARGE SCALE GENOMIC DNA]</scope>
    <source>
        <strain evidence="1">Arlian Lab</strain>
    </source>
</reference>
<dbReference type="VEuPathDB" id="VectorBase:SSCA005219"/>
<dbReference type="OrthoDB" id="6424198at2759"/>
<dbReference type="AlphaFoldDB" id="A0A132AFX1"/>
<evidence type="ECO:0000313" key="1">
    <source>
        <dbReference type="EMBL" id="KPM09823.1"/>
    </source>
</evidence>